<dbReference type="InterPro" id="IPR008929">
    <property type="entry name" value="Chondroitin_lyas"/>
</dbReference>
<dbReference type="AlphaFoldDB" id="A0A512AKA6"/>
<dbReference type="OrthoDB" id="9787373at2"/>
<evidence type="ECO:0000259" key="3">
    <source>
        <dbReference type="Pfam" id="PF07940"/>
    </source>
</evidence>
<dbReference type="InterPro" id="IPR012480">
    <property type="entry name" value="Hepar_II_III_C"/>
</dbReference>
<dbReference type="GO" id="GO:0016829">
    <property type="term" value="F:lyase activity"/>
    <property type="evidence" value="ECO:0007669"/>
    <property type="project" value="InterPro"/>
</dbReference>
<dbReference type="Gene3D" id="1.50.10.100">
    <property type="entry name" value="Chondroitin AC/alginate lyase"/>
    <property type="match status" value="1"/>
</dbReference>
<dbReference type="Proteomes" id="UP000321464">
    <property type="component" value="Unassembled WGS sequence"/>
</dbReference>
<protein>
    <recommendedName>
        <fullName evidence="3">Heparinase II/III-like C-terminal domain-containing protein</fullName>
    </recommendedName>
</protein>
<name>A0A512AKA6_9SPHN</name>
<dbReference type="Gene3D" id="2.70.98.70">
    <property type="match status" value="1"/>
</dbReference>
<comment type="caution">
    <text evidence="4">The sequence shown here is derived from an EMBL/GenBank/DDBJ whole genome shotgun (WGS) entry which is preliminary data.</text>
</comment>
<feature type="region of interest" description="Disordered" evidence="2">
    <location>
        <begin position="1"/>
        <end position="23"/>
    </location>
</feature>
<evidence type="ECO:0000256" key="2">
    <source>
        <dbReference type="SAM" id="MobiDB-lite"/>
    </source>
</evidence>
<organism evidence="4 5">
    <name type="scientific">Novosphingobium sediminis</name>
    <dbReference type="NCBI Taxonomy" id="707214"/>
    <lineage>
        <taxon>Bacteria</taxon>
        <taxon>Pseudomonadati</taxon>
        <taxon>Pseudomonadota</taxon>
        <taxon>Alphaproteobacteria</taxon>
        <taxon>Sphingomonadales</taxon>
        <taxon>Sphingomonadaceae</taxon>
        <taxon>Novosphingobium</taxon>
    </lineage>
</organism>
<reference evidence="4 5" key="1">
    <citation type="submission" date="2019-07" db="EMBL/GenBank/DDBJ databases">
        <title>Whole genome shotgun sequence of Novosphingobium sediminis NBRC 106119.</title>
        <authorList>
            <person name="Hosoyama A."/>
            <person name="Uohara A."/>
            <person name="Ohji S."/>
            <person name="Ichikawa N."/>
        </authorList>
    </citation>
    <scope>NUCLEOTIDE SEQUENCE [LARGE SCALE GENOMIC DNA]</scope>
    <source>
        <strain evidence="4 5">NBRC 106119</strain>
    </source>
</reference>
<comment type="subcellular location">
    <subcellularLocation>
        <location evidence="1">Cell envelope</location>
    </subcellularLocation>
</comment>
<proteinExistence type="predicted"/>
<dbReference type="RefSeq" id="WP_147159467.1">
    <property type="nucleotide sequence ID" value="NZ_BJYR01000013.1"/>
</dbReference>
<feature type="domain" description="Heparinase II/III-like C-terminal" evidence="3">
    <location>
        <begin position="390"/>
        <end position="638"/>
    </location>
</feature>
<evidence type="ECO:0000256" key="1">
    <source>
        <dbReference type="ARBA" id="ARBA00004196"/>
    </source>
</evidence>
<evidence type="ECO:0000313" key="5">
    <source>
        <dbReference type="Proteomes" id="UP000321464"/>
    </source>
</evidence>
<sequence>MARLFPGTREAPHEGKTLGPAAGPVVEPVLEDAVARPALPLGPEPEPLVIAPTKSRPIATASPAEAVPADADIAPIEPGRALAIADFSPPQVSAGERLIRLAYGIGLPPSALNPFRKRARPRLTATVASALHGDPASGTALRAGHFLLHGVKLPIADTEFSGPRLSPPFERLVHGFGWLGDLASCAARPQCAPVAERIFAAWLAANPRPGAGPAWAVGNAGHRLLSWLVHAPLLLSSQDRKLRARVLTTFEETARWLDRHVNRAEDTLAEVAGWTAITAAGVLLAEGRARRLYGESGLIRALGSLVSDDGGVLSRSPLGQIEAIELLIELRACYAAVRSTPPPQLDAILELLVPPLLTLLHGDGGLGSWQGAGAVSPDRIAALIKASGVRTRPLRDARHWGYQRVSAGKSVLQFDAAPPPLARHARDGCASTLAFELSHGGERLIVNCGGAAFAGGLIPLRLAQGLRATAAHSTLAIDDFNSTAVLINGKLGPGVSEVEVDRRILSGEGAGATRIEASHNGYVSRYGLTHRRILIIRDDGSELRGEDLLVPTGRRGKRGMIGVALRFHLGPHIELAQGRDGLGVTLALPDGSLWQFRSGRDPVTLEESLWSDGMGRPLATRQLVVSAKIPRSGESFSWLLKKMR</sequence>
<keyword evidence="5" id="KW-1185">Reference proteome</keyword>
<evidence type="ECO:0000313" key="4">
    <source>
        <dbReference type="EMBL" id="GEO00150.1"/>
    </source>
</evidence>
<dbReference type="EMBL" id="BJYR01000013">
    <property type="protein sequence ID" value="GEO00150.1"/>
    <property type="molecule type" value="Genomic_DNA"/>
</dbReference>
<dbReference type="GO" id="GO:0030313">
    <property type="term" value="C:cell envelope"/>
    <property type="evidence" value="ECO:0007669"/>
    <property type="project" value="UniProtKB-SubCell"/>
</dbReference>
<gene>
    <name evidence="4" type="ORF">NSE01_19820</name>
</gene>
<dbReference type="Pfam" id="PF07940">
    <property type="entry name" value="Hepar_II_III_C"/>
    <property type="match status" value="1"/>
</dbReference>
<accession>A0A512AKA6</accession>